<name>A0ABU4JJH4_9FLAO</name>
<accession>A0ABU4JJH4</accession>
<dbReference type="EMBL" id="JAMXLT020000023">
    <property type="protein sequence ID" value="MDW8549840.1"/>
    <property type="molecule type" value="Genomic_DNA"/>
</dbReference>
<dbReference type="RefSeq" id="WP_063969494.1">
    <property type="nucleotide sequence ID" value="NZ_JAMXLT020000023.1"/>
</dbReference>
<sequence>MAIIKISKNMIVKTINKETIICGNKLEEITEKKWVEATDPCNAKFSILDQGYVNEENISFDQIDLKFLLLEQKFWSSKPKHSKDIKLWKIKKK</sequence>
<keyword evidence="2" id="KW-1185">Reference proteome</keyword>
<comment type="caution">
    <text evidence="1">The sequence shown here is derived from an EMBL/GenBank/DDBJ whole genome shotgun (WGS) entry which is preliminary data.</text>
</comment>
<proteinExistence type="predicted"/>
<reference evidence="1 2" key="1">
    <citation type="submission" date="2023-11" db="EMBL/GenBank/DDBJ databases">
        <title>First isolation, identification, and characterization of non-pathogenic Epilithonimonas ginsengisoli isolated from diseased farmed rainbow trout (Oncorhynchus mykiss) in Chile.</title>
        <authorList>
            <person name="Miranda C.D."/>
            <person name="Irgang R."/>
            <person name="Concha C."/>
            <person name="Rojas R."/>
            <person name="Avendano R."/>
        </authorList>
    </citation>
    <scope>NUCLEOTIDE SEQUENCE [LARGE SCALE GENOMIC DNA]</scope>
    <source>
        <strain evidence="1 2">FP99</strain>
    </source>
</reference>
<evidence type="ECO:0000313" key="2">
    <source>
        <dbReference type="Proteomes" id="UP001204439"/>
    </source>
</evidence>
<dbReference type="Proteomes" id="UP001204439">
    <property type="component" value="Unassembled WGS sequence"/>
</dbReference>
<gene>
    <name evidence="1" type="ORF">NG800_013020</name>
</gene>
<protein>
    <submittedName>
        <fullName evidence="1">Uncharacterized protein</fullName>
    </submittedName>
</protein>
<organism evidence="1 2">
    <name type="scientific">Epilithonimonas ginsengisoli</name>
    <dbReference type="NCBI Taxonomy" id="1245592"/>
    <lineage>
        <taxon>Bacteria</taxon>
        <taxon>Pseudomonadati</taxon>
        <taxon>Bacteroidota</taxon>
        <taxon>Flavobacteriia</taxon>
        <taxon>Flavobacteriales</taxon>
        <taxon>Weeksellaceae</taxon>
        <taxon>Chryseobacterium group</taxon>
        <taxon>Epilithonimonas</taxon>
    </lineage>
</organism>
<evidence type="ECO:0000313" key="1">
    <source>
        <dbReference type="EMBL" id="MDW8549840.1"/>
    </source>
</evidence>